<feature type="domain" description="TonB-dependent receptor plug" evidence="10">
    <location>
        <begin position="112"/>
        <end position="237"/>
    </location>
</feature>
<organism evidence="11 12">
    <name type="scientific">Flavihumibacter solisilvae</name>
    <dbReference type="NCBI Taxonomy" id="1349421"/>
    <lineage>
        <taxon>Bacteria</taxon>
        <taxon>Pseudomonadati</taxon>
        <taxon>Bacteroidota</taxon>
        <taxon>Chitinophagia</taxon>
        <taxon>Chitinophagales</taxon>
        <taxon>Chitinophagaceae</taxon>
        <taxon>Flavihumibacter</taxon>
    </lineage>
</organism>
<comment type="subcellular location">
    <subcellularLocation>
        <location evidence="1 8">Cell outer membrane</location>
        <topology evidence="1 8">Multi-pass membrane protein</topology>
    </subcellularLocation>
</comment>
<feature type="chain" id="PRO_5002133347" evidence="9">
    <location>
        <begin position="20"/>
        <end position="1081"/>
    </location>
</feature>
<dbReference type="InterPro" id="IPR036942">
    <property type="entry name" value="Beta-barrel_TonB_sf"/>
</dbReference>
<evidence type="ECO:0000256" key="2">
    <source>
        <dbReference type="ARBA" id="ARBA00022448"/>
    </source>
</evidence>
<keyword evidence="6 8" id="KW-0472">Membrane</keyword>
<dbReference type="GO" id="GO:0015344">
    <property type="term" value="F:siderophore uptake transmembrane transporter activity"/>
    <property type="evidence" value="ECO:0007669"/>
    <property type="project" value="TreeGrafter"/>
</dbReference>
<keyword evidence="12" id="KW-1185">Reference proteome</keyword>
<dbReference type="InterPro" id="IPR039426">
    <property type="entry name" value="TonB-dep_rcpt-like"/>
</dbReference>
<comment type="similarity">
    <text evidence="8">Belongs to the TonB-dependent receptor family.</text>
</comment>
<dbReference type="Pfam" id="PF07715">
    <property type="entry name" value="Plug"/>
    <property type="match status" value="1"/>
</dbReference>
<dbReference type="STRING" id="1349421.OI18_18395"/>
<keyword evidence="4 8" id="KW-0812">Transmembrane</keyword>
<dbReference type="PANTHER" id="PTHR30069">
    <property type="entry name" value="TONB-DEPENDENT OUTER MEMBRANE RECEPTOR"/>
    <property type="match status" value="1"/>
</dbReference>
<evidence type="ECO:0000256" key="5">
    <source>
        <dbReference type="ARBA" id="ARBA00022729"/>
    </source>
</evidence>
<reference evidence="11 12" key="1">
    <citation type="submission" date="2014-11" db="EMBL/GenBank/DDBJ databases">
        <title>Genome sequence of Flavihumibacter solisilvae 3-3.</title>
        <authorList>
            <person name="Zhou G."/>
            <person name="Li M."/>
            <person name="Wang G."/>
        </authorList>
    </citation>
    <scope>NUCLEOTIDE SEQUENCE [LARGE SCALE GENOMIC DNA]</scope>
    <source>
        <strain evidence="11 12">3-3</strain>
    </source>
</reference>
<dbReference type="OrthoDB" id="9768177at2"/>
<dbReference type="InterPro" id="IPR023997">
    <property type="entry name" value="TonB-dep_OMP_SusC/RagA_CS"/>
</dbReference>
<dbReference type="InterPro" id="IPR012910">
    <property type="entry name" value="Plug_dom"/>
</dbReference>
<dbReference type="SUPFAM" id="SSF49464">
    <property type="entry name" value="Carboxypeptidase regulatory domain-like"/>
    <property type="match status" value="1"/>
</dbReference>
<evidence type="ECO:0000256" key="8">
    <source>
        <dbReference type="PROSITE-ProRule" id="PRU01360"/>
    </source>
</evidence>
<evidence type="ECO:0000256" key="4">
    <source>
        <dbReference type="ARBA" id="ARBA00022692"/>
    </source>
</evidence>
<evidence type="ECO:0000256" key="6">
    <source>
        <dbReference type="ARBA" id="ARBA00023136"/>
    </source>
</evidence>
<evidence type="ECO:0000313" key="12">
    <source>
        <dbReference type="Proteomes" id="UP000031408"/>
    </source>
</evidence>
<dbReference type="InterPro" id="IPR037066">
    <property type="entry name" value="Plug_dom_sf"/>
</dbReference>
<evidence type="ECO:0000256" key="3">
    <source>
        <dbReference type="ARBA" id="ARBA00022452"/>
    </source>
</evidence>
<dbReference type="Proteomes" id="UP000031408">
    <property type="component" value="Unassembled WGS sequence"/>
</dbReference>
<evidence type="ECO:0000256" key="7">
    <source>
        <dbReference type="ARBA" id="ARBA00023237"/>
    </source>
</evidence>
<accession>A0A0C1IGB8</accession>
<dbReference type="EMBL" id="JSVC01000021">
    <property type="protein sequence ID" value="KIC93225.1"/>
    <property type="molecule type" value="Genomic_DNA"/>
</dbReference>
<dbReference type="PROSITE" id="PS52016">
    <property type="entry name" value="TONB_DEPENDENT_REC_3"/>
    <property type="match status" value="1"/>
</dbReference>
<proteinExistence type="inferred from homology"/>
<dbReference type="Pfam" id="PF13715">
    <property type="entry name" value="CarbopepD_reg_2"/>
    <property type="match status" value="1"/>
</dbReference>
<sequence length="1081" mass="117937">MRKSSLMFALLFSGAIAYGQVRPITGQVRDAKGNPVPFASVKVKGSSKGVSADKDGNFKIDAEGDAVLEFSAISFESFEVAVGSQTVLGVTLQTKEGLSEVVVTALGVKRNKNTLPYAAQQLKGDEINGARTANVGSALSGKVSGLQIQQGNSIGGSTNVVIRGAKSLLNNNQALFVVDGVPIDNSNTNSSNQQTGRGGYDYGNAAADINPDDIESLNVLKGAAASALYGSRAANGVIMITTKKGKKGLGITVNSGVTYGSIDKDTYAKYQDQYGAGYAYDYGAPAPDAGFLYFDVDGDGVKDRVVPTTEDASYGQKFDPNLMVYHWDAFDPTSPNYMKKRPWVAAKNTPVEFFENPFSTNNSIMLDGANDKGSFKLGYTRSDEKGILPNSRVTKNIVNFGSTYNLTNKLTASASVNFSKVDGTGRYGTGYDGKNVNQGFRQWFQTNVDVLEQKAAYKRTGQNITWNWADPSAADGLVPIYSDNPYFMRNESFETDTRNRVFGNVALNYKATDYLSFLGRVSLDTYDELQEERIAVGSADPASYSRFTRHVHELNYDLMANFDKDLNDDFNLKALAGVNMRRSALNSEFAQTNGGLVVPKLYSLANSVNPITAPTEAYQPKAVDGYFGGVTLGYRDFLTLDGSFRRDRSSTLPVDKNAYNYYSVSGSWLFSHHLKQIDWLSFGKLRANYAEVGNDAPWGYISDVYQKPTPFGNGTLFTLPNTKNNNTLKPERTFSKEVGLEMAFLKNRLGFDVSYYITNTRDQITSVAVSTATGYSSKVMNAGDIQNKGIELSLYGSPVKTRNFSWNVNVNFTRNRNEVIDLYGESTNQLLASYQGGVSVNATVGQPYGTLQGKTWVLLDGQRVVDDAPLLSNGKKNANYGRYKMTTTTNNVIGNVNPDWIGGVYNTFKYKNLSLGFLIDVKKGGDVFSLDMYYGLATGLYEETAQLNDKGNPSRDAVADGGGIIVPGVKPDGKPNDIRVENIYGTYGYSFNPAHTFVYDASYVKLRELNLTYSFPTAMVSKLGPVKGIDLSVIGRNLWIIHKNLPYSDPEENLSAGNAQGYQSGAYPTTRQIGVNAKIKF</sequence>
<dbReference type="AlphaFoldDB" id="A0A0C1IGB8"/>
<name>A0A0C1IGB8_9BACT</name>
<keyword evidence="3 8" id="KW-1134">Transmembrane beta strand</keyword>
<dbReference type="Gene3D" id="2.170.130.10">
    <property type="entry name" value="TonB-dependent receptor, plug domain"/>
    <property type="match status" value="1"/>
</dbReference>
<protein>
    <submittedName>
        <fullName evidence="11">Membrane protein</fullName>
    </submittedName>
</protein>
<keyword evidence="2 8" id="KW-0813">Transport</keyword>
<feature type="signal peptide" evidence="9">
    <location>
        <begin position="1"/>
        <end position="19"/>
    </location>
</feature>
<dbReference type="GO" id="GO:0044718">
    <property type="term" value="P:siderophore transmembrane transport"/>
    <property type="evidence" value="ECO:0007669"/>
    <property type="project" value="TreeGrafter"/>
</dbReference>
<dbReference type="Gene3D" id="2.60.40.1120">
    <property type="entry name" value="Carboxypeptidase-like, regulatory domain"/>
    <property type="match status" value="1"/>
</dbReference>
<keyword evidence="5 9" id="KW-0732">Signal</keyword>
<dbReference type="InterPro" id="IPR023996">
    <property type="entry name" value="TonB-dep_OMP_SusC/RagA"/>
</dbReference>
<dbReference type="NCBIfam" id="TIGR04056">
    <property type="entry name" value="OMP_RagA_SusC"/>
    <property type="match status" value="1"/>
</dbReference>
<evidence type="ECO:0000256" key="9">
    <source>
        <dbReference type="SAM" id="SignalP"/>
    </source>
</evidence>
<evidence type="ECO:0000313" key="11">
    <source>
        <dbReference type="EMBL" id="KIC93225.1"/>
    </source>
</evidence>
<keyword evidence="7 8" id="KW-0998">Cell outer membrane</keyword>
<dbReference type="NCBIfam" id="TIGR04057">
    <property type="entry name" value="SusC_RagA_signa"/>
    <property type="match status" value="1"/>
</dbReference>
<comment type="caution">
    <text evidence="11">The sequence shown here is derived from an EMBL/GenBank/DDBJ whole genome shotgun (WGS) entry which is preliminary data.</text>
</comment>
<dbReference type="PANTHER" id="PTHR30069:SF29">
    <property type="entry name" value="HEMOGLOBIN AND HEMOGLOBIN-HAPTOGLOBIN-BINDING PROTEIN 1-RELATED"/>
    <property type="match status" value="1"/>
</dbReference>
<evidence type="ECO:0000259" key="10">
    <source>
        <dbReference type="Pfam" id="PF07715"/>
    </source>
</evidence>
<dbReference type="Gene3D" id="2.40.170.20">
    <property type="entry name" value="TonB-dependent receptor, beta-barrel domain"/>
    <property type="match status" value="1"/>
</dbReference>
<dbReference type="SUPFAM" id="SSF56935">
    <property type="entry name" value="Porins"/>
    <property type="match status" value="1"/>
</dbReference>
<dbReference type="RefSeq" id="WP_039142488.1">
    <property type="nucleotide sequence ID" value="NZ_JSVC01000021.1"/>
</dbReference>
<evidence type="ECO:0000256" key="1">
    <source>
        <dbReference type="ARBA" id="ARBA00004571"/>
    </source>
</evidence>
<gene>
    <name evidence="11" type="ORF">OI18_18395</name>
</gene>
<dbReference type="InterPro" id="IPR008969">
    <property type="entry name" value="CarboxyPept-like_regulatory"/>
</dbReference>
<dbReference type="GO" id="GO:0009279">
    <property type="term" value="C:cell outer membrane"/>
    <property type="evidence" value="ECO:0007669"/>
    <property type="project" value="UniProtKB-SubCell"/>
</dbReference>